<feature type="compositionally biased region" description="Low complexity" evidence="1">
    <location>
        <begin position="361"/>
        <end position="370"/>
    </location>
</feature>
<dbReference type="GeneID" id="64593172"/>
<feature type="region of interest" description="Disordered" evidence="1">
    <location>
        <begin position="298"/>
        <end position="374"/>
    </location>
</feature>
<protein>
    <submittedName>
        <fullName evidence="2">Uncharacterized protein</fullName>
    </submittedName>
</protein>
<feature type="region of interest" description="Disordered" evidence="1">
    <location>
        <begin position="235"/>
        <end position="263"/>
    </location>
</feature>
<feature type="compositionally biased region" description="Polar residues" evidence="1">
    <location>
        <begin position="242"/>
        <end position="260"/>
    </location>
</feature>
<keyword evidence="3" id="KW-1185">Reference proteome</keyword>
<dbReference type="OrthoDB" id="3141838at2759"/>
<feature type="compositionally biased region" description="Low complexity" evidence="1">
    <location>
        <begin position="329"/>
        <end position="345"/>
    </location>
</feature>
<accession>A0A9P7ANX1</accession>
<evidence type="ECO:0000313" key="2">
    <source>
        <dbReference type="EMBL" id="KAG1792335.1"/>
    </source>
</evidence>
<dbReference type="RefSeq" id="XP_041158972.1">
    <property type="nucleotide sequence ID" value="XM_041299408.1"/>
</dbReference>
<evidence type="ECO:0000256" key="1">
    <source>
        <dbReference type="SAM" id="MobiDB-lite"/>
    </source>
</evidence>
<evidence type="ECO:0000313" key="3">
    <source>
        <dbReference type="Proteomes" id="UP000719766"/>
    </source>
</evidence>
<comment type="caution">
    <text evidence="2">The sequence shown here is derived from an EMBL/GenBank/DDBJ whole genome shotgun (WGS) entry which is preliminary data.</text>
</comment>
<gene>
    <name evidence="2" type="ORF">HD556DRAFT_1293716</name>
</gene>
<dbReference type="Proteomes" id="UP000719766">
    <property type="component" value="Unassembled WGS sequence"/>
</dbReference>
<dbReference type="AlphaFoldDB" id="A0A9P7ANX1"/>
<reference evidence="2" key="1">
    <citation type="journal article" date="2020" name="New Phytol.">
        <title>Comparative genomics reveals dynamic genome evolution in host specialist ectomycorrhizal fungi.</title>
        <authorList>
            <person name="Lofgren L.A."/>
            <person name="Nguyen N.H."/>
            <person name="Vilgalys R."/>
            <person name="Ruytinx J."/>
            <person name="Liao H.L."/>
            <person name="Branco S."/>
            <person name="Kuo A."/>
            <person name="LaButti K."/>
            <person name="Lipzen A."/>
            <person name="Andreopoulos W."/>
            <person name="Pangilinan J."/>
            <person name="Riley R."/>
            <person name="Hundley H."/>
            <person name="Na H."/>
            <person name="Barry K."/>
            <person name="Grigoriev I.V."/>
            <person name="Stajich J.E."/>
            <person name="Kennedy P.G."/>
        </authorList>
    </citation>
    <scope>NUCLEOTIDE SEQUENCE</scope>
    <source>
        <strain evidence="2">S12</strain>
    </source>
</reference>
<dbReference type="EMBL" id="JABBWE010000037">
    <property type="protein sequence ID" value="KAG1792335.1"/>
    <property type="molecule type" value="Genomic_DNA"/>
</dbReference>
<feature type="compositionally biased region" description="Basic residues" evidence="1">
    <location>
        <begin position="346"/>
        <end position="360"/>
    </location>
</feature>
<proteinExistence type="predicted"/>
<organism evidence="2 3">
    <name type="scientific">Suillus plorans</name>
    <dbReference type="NCBI Taxonomy" id="116603"/>
    <lineage>
        <taxon>Eukaryota</taxon>
        <taxon>Fungi</taxon>
        <taxon>Dikarya</taxon>
        <taxon>Basidiomycota</taxon>
        <taxon>Agaricomycotina</taxon>
        <taxon>Agaricomycetes</taxon>
        <taxon>Agaricomycetidae</taxon>
        <taxon>Boletales</taxon>
        <taxon>Suillineae</taxon>
        <taxon>Suillaceae</taxon>
        <taxon>Suillus</taxon>
    </lineage>
</organism>
<sequence>MTSSSHNEVQLSREFLLTLLGELSLLVLQEFGRQIRLFIHGGAVMILHPNLSISSCRRTTRDIDYIRRAFGHEWRKRGVYDAEERLQRCINAVAIKFRIGTDWMNADPDVALPFAHNTQGQLYDPIYHDSKQANNIDMNTVYNSPGLVVVSVTMFWGVALKLVRYKKEDPTDIVAMLRHGTKLNGVQWTPHIMETWIKTLCWPMGYNTYKPQQAQELRNRIHDAVHHLQKLSDTLPEESSHMALTQSAAQSPPVSSTTRSPAVPCSLHTMSSSLAPHSFSQPASASSLHSLYMSSHSVSPPAFMGERTRRSSTTSARHQTFSPVPLSFSSSQSSHIISHLTSHSHPPSHLHPSSHSHSTSHSHPPSHSQSAFRMPEPWVTPLPLLFQPVPSTAF</sequence>
<name>A0A9P7ANX1_9AGAM</name>